<evidence type="ECO:0000259" key="3">
    <source>
        <dbReference type="Pfam" id="PF16925"/>
    </source>
</evidence>
<protein>
    <submittedName>
        <fullName evidence="4">TetR/AcrR family transcriptional regulator</fullName>
    </submittedName>
</protein>
<reference evidence="5" key="1">
    <citation type="journal article" date="2019" name="Int. J. Syst. Evol. Microbiol.">
        <title>The Global Catalogue of Microorganisms (GCM) 10K type strain sequencing project: providing services to taxonomists for standard genome sequencing and annotation.</title>
        <authorList>
            <consortium name="The Broad Institute Genomics Platform"/>
            <consortium name="The Broad Institute Genome Sequencing Center for Infectious Disease"/>
            <person name="Wu L."/>
            <person name="Ma J."/>
        </authorList>
    </citation>
    <scope>NUCLEOTIDE SEQUENCE [LARGE SCALE GENOMIC DNA]</scope>
    <source>
        <strain evidence="5">KCTC 3950</strain>
    </source>
</reference>
<dbReference type="InterPro" id="IPR036271">
    <property type="entry name" value="Tet_transcr_reg_TetR-rel_C_sf"/>
</dbReference>
<evidence type="ECO:0000256" key="1">
    <source>
        <dbReference type="ARBA" id="ARBA00023015"/>
    </source>
</evidence>
<evidence type="ECO:0000256" key="2">
    <source>
        <dbReference type="ARBA" id="ARBA00023163"/>
    </source>
</evidence>
<sequence>MHRRSLYDTFGDKHQLFLQAVDVYRSFVKRNLDQVRKPESAKQGLRLMSDFIIDGAEGFPPGCLVVNMAAELALRDPDAEMKAAESFERMENLITELIRKGQENGEFVTSRDAGELAAHFHSTMLGLRVLVRTSASKEKLHRIAENAIAVLER</sequence>
<comment type="caution">
    <text evidence="4">The sequence shown here is derived from an EMBL/GenBank/DDBJ whole genome shotgun (WGS) entry which is preliminary data.</text>
</comment>
<dbReference type="RefSeq" id="WP_377607798.1">
    <property type="nucleotide sequence ID" value="NZ_JBHUME010000020.1"/>
</dbReference>
<dbReference type="PANTHER" id="PTHR47506">
    <property type="entry name" value="TRANSCRIPTIONAL REGULATORY PROTEIN"/>
    <property type="match status" value="1"/>
</dbReference>
<feature type="domain" description="Tetracyclin repressor-like C-terminal" evidence="3">
    <location>
        <begin position="45"/>
        <end position="144"/>
    </location>
</feature>
<keyword evidence="5" id="KW-1185">Reference proteome</keyword>
<name>A0ABW5PKZ4_9BACL</name>
<dbReference type="Pfam" id="PF16925">
    <property type="entry name" value="TetR_C_13"/>
    <property type="match status" value="1"/>
</dbReference>
<keyword evidence="2" id="KW-0804">Transcription</keyword>
<dbReference type="Gene3D" id="1.10.357.10">
    <property type="entry name" value="Tetracycline Repressor, domain 2"/>
    <property type="match status" value="1"/>
</dbReference>
<dbReference type="PANTHER" id="PTHR47506:SF10">
    <property type="entry name" value="TRANSCRIPTIONAL REGULATORY PROTEIN"/>
    <property type="match status" value="1"/>
</dbReference>
<accession>A0ABW5PKZ4</accession>
<dbReference type="SUPFAM" id="SSF48498">
    <property type="entry name" value="Tetracyclin repressor-like, C-terminal domain"/>
    <property type="match status" value="1"/>
</dbReference>
<dbReference type="InterPro" id="IPR011075">
    <property type="entry name" value="TetR_C"/>
</dbReference>
<keyword evidence="1" id="KW-0805">Transcription regulation</keyword>
<dbReference type="EMBL" id="JBHUME010000020">
    <property type="protein sequence ID" value="MFD2615601.1"/>
    <property type="molecule type" value="Genomic_DNA"/>
</dbReference>
<evidence type="ECO:0000313" key="4">
    <source>
        <dbReference type="EMBL" id="MFD2615601.1"/>
    </source>
</evidence>
<organism evidence="4 5">
    <name type="scientific">Paenibacillus gansuensis</name>
    <dbReference type="NCBI Taxonomy" id="306542"/>
    <lineage>
        <taxon>Bacteria</taxon>
        <taxon>Bacillati</taxon>
        <taxon>Bacillota</taxon>
        <taxon>Bacilli</taxon>
        <taxon>Bacillales</taxon>
        <taxon>Paenibacillaceae</taxon>
        <taxon>Paenibacillus</taxon>
    </lineage>
</organism>
<gene>
    <name evidence="4" type="ORF">ACFSUF_24655</name>
</gene>
<dbReference type="Proteomes" id="UP001597541">
    <property type="component" value="Unassembled WGS sequence"/>
</dbReference>
<proteinExistence type="predicted"/>
<evidence type="ECO:0000313" key="5">
    <source>
        <dbReference type="Proteomes" id="UP001597541"/>
    </source>
</evidence>